<evidence type="ECO:0000313" key="6">
    <source>
        <dbReference type="EMBL" id="ATL69836.1"/>
    </source>
</evidence>
<dbReference type="InterPro" id="IPR036140">
    <property type="entry name" value="PFN_sf"/>
</dbReference>
<evidence type="ECO:0000256" key="4">
    <source>
        <dbReference type="ARBA" id="ARBA00023203"/>
    </source>
</evidence>
<keyword evidence="4" id="KW-0009">Actin-binding</keyword>
<proteinExistence type="inferred from homology"/>
<evidence type="ECO:0000256" key="2">
    <source>
        <dbReference type="ARBA" id="ARBA00010058"/>
    </source>
</evidence>
<dbReference type="GeneID" id="88361594"/>
<dbReference type="GO" id="GO:0005938">
    <property type="term" value="C:cell cortex"/>
    <property type="evidence" value="ECO:0007669"/>
    <property type="project" value="TreeGrafter"/>
</dbReference>
<dbReference type="EMBL" id="CP023778">
    <property type="protein sequence ID" value="ATL69836.1"/>
    <property type="molecule type" value="Genomic_DNA"/>
</dbReference>
<dbReference type="SUPFAM" id="SSF55770">
    <property type="entry name" value="Profilin (actin-binding protein)"/>
    <property type="match status" value="1"/>
</dbReference>
<dbReference type="PRINTS" id="PR00392">
    <property type="entry name" value="PROFILIN"/>
</dbReference>
<evidence type="ECO:0000256" key="5">
    <source>
        <dbReference type="ARBA" id="ARBA00023212"/>
    </source>
</evidence>
<dbReference type="SMART" id="SM00392">
    <property type="entry name" value="PROF"/>
    <property type="match status" value="1"/>
</dbReference>
<accession>A0A291RQM5</accession>
<sequence>MTDPFYQGTATQITGAGLKQAAIIDLNGTVVGDSNNLPVANTEAARLISDYDNPAFAQTNGVVMGGIKYTTVVANNASIYGKIGPNGLSGMVSAKSVSHVIIGIYDSSIPSGNAANEVEKIAEYFRTNGV</sequence>
<dbReference type="RefSeq" id="WP_098696841.1">
    <property type="nucleotide sequence ID" value="NZ_CP023778.1"/>
</dbReference>
<dbReference type="InterPro" id="IPR048278">
    <property type="entry name" value="PFN"/>
</dbReference>
<evidence type="ECO:0000256" key="3">
    <source>
        <dbReference type="ARBA" id="ARBA00022490"/>
    </source>
</evidence>
<dbReference type="Gene3D" id="3.30.450.30">
    <property type="entry name" value="Dynein light chain 2a, cytoplasmic"/>
    <property type="match status" value="1"/>
</dbReference>
<dbReference type="Proteomes" id="UP000221961">
    <property type="component" value="Chromosome"/>
</dbReference>
<keyword evidence="5" id="KW-0206">Cytoskeleton</keyword>
<dbReference type="GO" id="GO:0005856">
    <property type="term" value="C:cytoskeleton"/>
    <property type="evidence" value="ECO:0007669"/>
    <property type="project" value="UniProtKB-SubCell"/>
</dbReference>
<comment type="subcellular location">
    <subcellularLocation>
        <location evidence="1">Cytoplasm</location>
        <location evidence="1">Cytoskeleton</location>
    </subcellularLocation>
</comment>
<evidence type="ECO:0000313" key="7">
    <source>
        <dbReference type="Proteomes" id="UP000221961"/>
    </source>
</evidence>
<dbReference type="Pfam" id="PF00235">
    <property type="entry name" value="Profilin"/>
    <property type="match status" value="1"/>
</dbReference>
<protein>
    <recommendedName>
        <fullName evidence="8">Profilin</fullName>
    </recommendedName>
</protein>
<evidence type="ECO:0000256" key="1">
    <source>
        <dbReference type="ARBA" id="ARBA00004245"/>
    </source>
</evidence>
<dbReference type="PANTHER" id="PTHR11604">
    <property type="entry name" value="PROFILIN"/>
    <property type="match status" value="1"/>
</dbReference>
<name>A0A291RQM5_9NOCA</name>
<gene>
    <name evidence="6" type="ORF">CRH09_30375</name>
</gene>
<keyword evidence="3" id="KW-0963">Cytoplasm</keyword>
<dbReference type="KEGG" id="ntp:CRH09_30375"/>
<dbReference type="InterPro" id="IPR005455">
    <property type="entry name" value="PFN_euk"/>
</dbReference>
<comment type="similarity">
    <text evidence="2">Belongs to the profilin family.</text>
</comment>
<dbReference type="PANTHER" id="PTHR11604:SF0">
    <property type="entry name" value="PROFILIN"/>
    <property type="match status" value="1"/>
</dbReference>
<reference evidence="6 7" key="1">
    <citation type="submission" date="2017-10" db="EMBL/GenBank/DDBJ databases">
        <title>Comparative genomics between pathogenic Norcardia.</title>
        <authorList>
            <person name="Zeng L."/>
        </authorList>
    </citation>
    <scope>NUCLEOTIDE SEQUENCE [LARGE SCALE GENOMIC DNA]</scope>
    <source>
        <strain evidence="6 7">NC_YFY_NT001</strain>
    </source>
</reference>
<dbReference type="GO" id="GO:0003785">
    <property type="term" value="F:actin monomer binding"/>
    <property type="evidence" value="ECO:0007669"/>
    <property type="project" value="TreeGrafter"/>
</dbReference>
<evidence type="ECO:0008006" key="8">
    <source>
        <dbReference type="Google" id="ProtNLM"/>
    </source>
</evidence>
<organism evidence="6 7">
    <name type="scientific">Nocardia terpenica</name>
    <dbReference type="NCBI Taxonomy" id="455432"/>
    <lineage>
        <taxon>Bacteria</taxon>
        <taxon>Bacillati</taxon>
        <taxon>Actinomycetota</taxon>
        <taxon>Actinomycetes</taxon>
        <taxon>Mycobacteriales</taxon>
        <taxon>Nocardiaceae</taxon>
        <taxon>Nocardia</taxon>
    </lineage>
</organism>
<dbReference type="AlphaFoldDB" id="A0A291RQM5"/>